<dbReference type="RefSeq" id="WP_082806351.1">
    <property type="nucleotide sequence ID" value="NZ_CP014784.1"/>
</dbReference>
<dbReference type="Pfam" id="PF13471">
    <property type="entry name" value="Transglut_core3"/>
    <property type="match status" value="1"/>
</dbReference>
<organism evidence="2 3">
    <name type="scientific">Aquipseudomonas alcaligenes</name>
    <name type="common">Pseudomonas alcaligenes</name>
    <dbReference type="NCBI Taxonomy" id="43263"/>
    <lineage>
        <taxon>Bacteria</taxon>
        <taxon>Pseudomonadati</taxon>
        <taxon>Pseudomonadota</taxon>
        <taxon>Gammaproteobacteria</taxon>
        <taxon>Pseudomonadales</taxon>
        <taxon>Pseudomonadaceae</taxon>
        <taxon>Aquipseudomonas</taxon>
    </lineage>
</organism>
<dbReference type="AlphaFoldDB" id="A0AB73HWI4"/>
<accession>A0AB73HWI4</accession>
<evidence type="ECO:0000259" key="1">
    <source>
        <dbReference type="Pfam" id="PF13471"/>
    </source>
</evidence>
<gene>
    <name evidence="2" type="ORF">N7380_07790</name>
</gene>
<dbReference type="NCBIfam" id="NF033537">
    <property type="entry name" value="lasso_biosyn_B2"/>
    <property type="match status" value="1"/>
</dbReference>
<feature type="domain" description="Microcin J25-processing protein McjB C-terminal" evidence="1">
    <location>
        <begin position="45"/>
        <end position="114"/>
    </location>
</feature>
<sequence>MIITAHRLRVLEAAVLFSLLPIAHRLLTWRRLLDLSGVSVEPYLCELGPVKSTRAREVARAVAVAAARLPWRPLCLSQALVAGVMLRLRGRRSVLCLGVRKDGNTLGGHAWLLLPGDDGGLVCGAAGIENVRALQQLDEDARGG</sequence>
<dbReference type="GeneID" id="42932165"/>
<dbReference type="EMBL" id="JAODZF010000004">
    <property type="protein sequence ID" value="MDH0142213.1"/>
    <property type="molecule type" value="Genomic_DNA"/>
</dbReference>
<dbReference type="InterPro" id="IPR032708">
    <property type="entry name" value="McjB_C"/>
</dbReference>
<evidence type="ECO:0000313" key="3">
    <source>
        <dbReference type="Proteomes" id="UP001158058"/>
    </source>
</evidence>
<proteinExistence type="predicted"/>
<name>A0AB73HWI4_AQUAC</name>
<protein>
    <submittedName>
        <fullName evidence="2">Lasso peptide biosynthesis B2 protein</fullName>
    </submittedName>
</protein>
<comment type="caution">
    <text evidence="2">The sequence shown here is derived from an EMBL/GenBank/DDBJ whole genome shotgun (WGS) entry which is preliminary data.</text>
</comment>
<dbReference type="InterPro" id="IPR053521">
    <property type="entry name" value="McjB-like"/>
</dbReference>
<evidence type="ECO:0000313" key="2">
    <source>
        <dbReference type="EMBL" id="MDH0142213.1"/>
    </source>
</evidence>
<reference evidence="2" key="1">
    <citation type="submission" date="2022-09" db="EMBL/GenBank/DDBJ databases">
        <title>Intensive care unit water sources are persistently colonized with multi-drug resistant bacteria and are the site of extensive horizontal gene transfer of antibiotic resistance genes.</title>
        <authorList>
            <person name="Diorio-Toth L."/>
        </authorList>
    </citation>
    <scope>NUCLEOTIDE SEQUENCE</scope>
    <source>
        <strain evidence="2">GD04146</strain>
    </source>
</reference>
<dbReference type="Proteomes" id="UP001158058">
    <property type="component" value="Unassembled WGS sequence"/>
</dbReference>